<proteinExistence type="predicted"/>
<organism evidence="1 2">
    <name type="scientific">Phytophthora lilii</name>
    <dbReference type="NCBI Taxonomy" id="2077276"/>
    <lineage>
        <taxon>Eukaryota</taxon>
        <taxon>Sar</taxon>
        <taxon>Stramenopiles</taxon>
        <taxon>Oomycota</taxon>
        <taxon>Peronosporomycetes</taxon>
        <taxon>Peronosporales</taxon>
        <taxon>Peronosporaceae</taxon>
        <taxon>Phytophthora</taxon>
    </lineage>
</organism>
<name>A0A9W6YM03_9STRA</name>
<dbReference type="AlphaFoldDB" id="A0A9W6YM03"/>
<accession>A0A9W6YM03</accession>
<protein>
    <submittedName>
        <fullName evidence="1">Unnamed protein product</fullName>
    </submittedName>
</protein>
<comment type="caution">
    <text evidence="1">The sequence shown here is derived from an EMBL/GenBank/DDBJ whole genome shotgun (WGS) entry which is preliminary data.</text>
</comment>
<keyword evidence="2" id="KW-1185">Reference proteome</keyword>
<evidence type="ECO:0000313" key="2">
    <source>
        <dbReference type="Proteomes" id="UP001165083"/>
    </source>
</evidence>
<gene>
    <name evidence="1" type="ORF">Plil01_001888100</name>
</gene>
<dbReference type="EMBL" id="BSXW01012686">
    <property type="protein sequence ID" value="GMF66473.1"/>
    <property type="molecule type" value="Genomic_DNA"/>
</dbReference>
<sequence length="325" mass="36684">MARKVFQLVGEDGKALTSVDAVVVDIEDVFALRDAVKEKYCDSHLAGIAASDLTVFDANGVALDPRDSLADIDEKVTLIVQVPMQEQKVEVEVTEERPESQPHPNRLKRWAYLNEVLDRNKKAKLNYDGESSTGYSHVSYYDVEKNLRATSYEQQSKDIPGDDIDVVYAYLLRVSKVFGAIVTGKDAKRLHFIAPILVCVSWLFHGDVQILVEESVEGKRLHGHGFFEFVIQRGMKRVCVVAAKKDDFQAGIAQNLVGCEALADNEGLKKVFGIVTNYKEWLFFRSLDERIERDEAEMKTTHGTPTRESVKEIAEKIYFMLSEDD</sequence>
<dbReference type="OrthoDB" id="114370at2759"/>
<dbReference type="Proteomes" id="UP001165083">
    <property type="component" value="Unassembled WGS sequence"/>
</dbReference>
<reference evidence="1" key="1">
    <citation type="submission" date="2023-04" db="EMBL/GenBank/DDBJ databases">
        <title>Phytophthora lilii NBRC 32176.</title>
        <authorList>
            <person name="Ichikawa N."/>
            <person name="Sato H."/>
            <person name="Tonouchi N."/>
        </authorList>
    </citation>
    <scope>NUCLEOTIDE SEQUENCE</scope>
    <source>
        <strain evidence="1">NBRC 32176</strain>
    </source>
</reference>
<evidence type="ECO:0000313" key="1">
    <source>
        <dbReference type="EMBL" id="GMF66473.1"/>
    </source>
</evidence>